<dbReference type="InterPro" id="IPR006162">
    <property type="entry name" value="Ppantetheine_attach_site"/>
</dbReference>
<dbReference type="EMBL" id="AMZN01000025">
    <property type="protein sequence ID" value="ELR72268.1"/>
    <property type="molecule type" value="Genomic_DNA"/>
</dbReference>
<gene>
    <name evidence="8" type="ORF">C900_01683</name>
</gene>
<dbReference type="InterPro" id="IPR000873">
    <property type="entry name" value="AMP-dep_synth/lig_dom"/>
</dbReference>
<feature type="domain" description="Carrier" evidence="6">
    <location>
        <begin position="1399"/>
        <end position="1474"/>
    </location>
</feature>
<dbReference type="SUPFAM" id="SSF56801">
    <property type="entry name" value="Acetyl-CoA synthetase-like"/>
    <property type="match status" value="1"/>
</dbReference>
<evidence type="ECO:0000256" key="3">
    <source>
        <dbReference type="ARBA" id="ARBA00022553"/>
    </source>
</evidence>
<protein>
    <submittedName>
        <fullName evidence="8">Long-chain-fatty-acid--CoA ligase</fullName>
    </submittedName>
</protein>
<dbReference type="InterPro" id="IPR025110">
    <property type="entry name" value="AMP-bd_C"/>
</dbReference>
<dbReference type="NCBIfam" id="TIGR01733">
    <property type="entry name" value="AA-adenyl-dom"/>
    <property type="match status" value="1"/>
</dbReference>
<evidence type="ECO:0000313" key="9">
    <source>
        <dbReference type="Proteomes" id="UP000011135"/>
    </source>
</evidence>
<dbReference type="InterPro" id="IPR020845">
    <property type="entry name" value="AMP-binding_CS"/>
</dbReference>
<dbReference type="Proteomes" id="UP000011135">
    <property type="component" value="Unassembled WGS sequence"/>
</dbReference>
<dbReference type="Pfam" id="PF21394">
    <property type="entry name" value="Beta-ketacyl_N"/>
    <property type="match status" value="1"/>
</dbReference>
<dbReference type="InterPro" id="IPR016039">
    <property type="entry name" value="Thiolase-like"/>
</dbReference>
<dbReference type="Pfam" id="PF00501">
    <property type="entry name" value="AMP-binding"/>
    <property type="match status" value="1"/>
</dbReference>
<dbReference type="InterPro" id="IPR001242">
    <property type="entry name" value="Condensation_dom"/>
</dbReference>
<dbReference type="GO" id="GO:0004315">
    <property type="term" value="F:3-oxoacyl-[acyl-carrier-protein] synthase activity"/>
    <property type="evidence" value="ECO:0007669"/>
    <property type="project" value="InterPro"/>
</dbReference>
<dbReference type="GO" id="GO:0044550">
    <property type="term" value="P:secondary metabolite biosynthetic process"/>
    <property type="evidence" value="ECO:0007669"/>
    <property type="project" value="UniProtKB-ARBA"/>
</dbReference>
<comment type="caution">
    <text evidence="8">The sequence shown here is derived from an EMBL/GenBank/DDBJ whole genome shotgun (WGS) entry which is preliminary data.</text>
</comment>
<evidence type="ECO:0000259" key="6">
    <source>
        <dbReference type="PROSITE" id="PS50075"/>
    </source>
</evidence>
<dbReference type="SMART" id="SM00827">
    <property type="entry name" value="PKS_AT"/>
    <property type="match status" value="1"/>
</dbReference>
<dbReference type="InterPro" id="IPR014043">
    <property type="entry name" value="Acyl_transferase_dom"/>
</dbReference>
<dbReference type="SUPFAM" id="SSF47336">
    <property type="entry name" value="ACP-like"/>
    <property type="match status" value="2"/>
</dbReference>
<keyword evidence="9" id="KW-1185">Reference proteome</keyword>
<feature type="domain" description="Ketosynthase family 3 (KS3)" evidence="7">
    <location>
        <begin position="1"/>
        <end position="424"/>
    </location>
</feature>
<dbReference type="Gene3D" id="3.30.70.250">
    <property type="entry name" value="Malonyl-CoA ACP transacylase, ACP-binding"/>
    <property type="match status" value="1"/>
</dbReference>
<dbReference type="Gene3D" id="3.40.50.12780">
    <property type="entry name" value="N-terminal domain of ligase-like"/>
    <property type="match status" value="1"/>
</dbReference>
<evidence type="ECO:0000313" key="8">
    <source>
        <dbReference type="EMBL" id="ELR72268.1"/>
    </source>
</evidence>
<dbReference type="Gene3D" id="3.30.559.10">
    <property type="entry name" value="Chloramphenicol acetyltransferase-like domain"/>
    <property type="match status" value="1"/>
</dbReference>
<dbReference type="Gene3D" id="3.30.300.30">
    <property type="match status" value="1"/>
</dbReference>
<dbReference type="GO" id="GO:0004312">
    <property type="term" value="F:fatty acid synthase activity"/>
    <property type="evidence" value="ECO:0007669"/>
    <property type="project" value="TreeGrafter"/>
</dbReference>
<keyword evidence="3" id="KW-0597">Phosphoprotein</keyword>
<dbReference type="SUPFAM" id="SSF52151">
    <property type="entry name" value="FabD/lysophospholipase-like"/>
    <property type="match status" value="1"/>
</dbReference>
<dbReference type="PROSITE" id="PS00606">
    <property type="entry name" value="KS3_1"/>
    <property type="match status" value="1"/>
</dbReference>
<dbReference type="FunFam" id="3.40.50.980:FF:000001">
    <property type="entry name" value="Non-ribosomal peptide synthetase"/>
    <property type="match status" value="1"/>
</dbReference>
<dbReference type="FunFam" id="3.40.50.980:FF:000002">
    <property type="entry name" value="Enterobactin synthetase component F"/>
    <property type="match status" value="1"/>
</dbReference>
<dbReference type="InterPro" id="IPR045851">
    <property type="entry name" value="AMP-bd_C_sf"/>
</dbReference>
<dbReference type="InterPro" id="IPR014030">
    <property type="entry name" value="Ketoacyl_synth_N"/>
</dbReference>
<dbReference type="GO" id="GO:0016874">
    <property type="term" value="F:ligase activity"/>
    <property type="evidence" value="ECO:0007669"/>
    <property type="project" value="UniProtKB-KW"/>
</dbReference>
<dbReference type="PANTHER" id="PTHR43775">
    <property type="entry name" value="FATTY ACID SYNTHASE"/>
    <property type="match status" value="1"/>
</dbReference>
<dbReference type="InterPro" id="IPR036736">
    <property type="entry name" value="ACP-like_sf"/>
</dbReference>
<organism evidence="8 9">
    <name type="scientific">Fulvivirga imtechensis AK7</name>
    <dbReference type="NCBI Taxonomy" id="1237149"/>
    <lineage>
        <taxon>Bacteria</taxon>
        <taxon>Pseudomonadati</taxon>
        <taxon>Bacteroidota</taxon>
        <taxon>Cytophagia</taxon>
        <taxon>Cytophagales</taxon>
        <taxon>Fulvivirgaceae</taxon>
        <taxon>Fulvivirga</taxon>
    </lineage>
</organism>
<dbReference type="GO" id="GO:0006633">
    <property type="term" value="P:fatty acid biosynthetic process"/>
    <property type="evidence" value="ECO:0007669"/>
    <property type="project" value="InterPro"/>
</dbReference>
<dbReference type="CDD" id="cd00833">
    <property type="entry name" value="PKS"/>
    <property type="match status" value="1"/>
</dbReference>
<dbReference type="PROSITE" id="PS52004">
    <property type="entry name" value="KS3_2"/>
    <property type="match status" value="1"/>
</dbReference>
<dbReference type="InterPro" id="IPR023213">
    <property type="entry name" value="CAT-like_dom_sf"/>
</dbReference>
<dbReference type="InterPro" id="IPR014031">
    <property type="entry name" value="Ketoacyl_synth_C"/>
</dbReference>
<dbReference type="SMART" id="SM00825">
    <property type="entry name" value="PKS_KS"/>
    <property type="match status" value="1"/>
</dbReference>
<dbReference type="Gene3D" id="3.30.559.30">
    <property type="entry name" value="Nonribosomal peptide synthetase, condensation domain"/>
    <property type="match status" value="1"/>
</dbReference>
<keyword evidence="2" id="KW-0596">Phosphopantetheine</keyword>
<evidence type="ECO:0000259" key="7">
    <source>
        <dbReference type="PROSITE" id="PS52004"/>
    </source>
</evidence>
<dbReference type="PANTHER" id="PTHR43775:SF51">
    <property type="entry name" value="INACTIVE PHENOLPHTHIOCEROL SYNTHESIS POLYKETIDE SYNTHASE TYPE I PKS1-RELATED"/>
    <property type="match status" value="1"/>
</dbReference>
<dbReference type="Pfam" id="PF00668">
    <property type="entry name" value="Condensation"/>
    <property type="match status" value="1"/>
</dbReference>
<dbReference type="Pfam" id="PF00550">
    <property type="entry name" value="PP-binding"/>
    <property type="match status" value="2"/>
</dbReference>
<dbReference type="InterPro" id="IPR050091">
    <property type="entry name" value="PKS_NRPS_Biosynth_Enz"/>
</dbReference>
<dbReference type="Pfam" id="PF00109">
    <property type="entry name" value="ketoacyl-synt"/>
    <property type="match status" value="1"/>
</dbReference>
<dbReference type="InterPro" id="IPR013968">
    <property type="entry name" value="PKS_KR"/>
</dbReference>
<dbReference type="FunFam" id="3.40.50.12780:FF:000012">
    <property type="entry name" value="Non-ribosomal peptide synthetase"/>
    <property type="match status" value="1"/>
</dbReference>
<dbReference type="Gene3D" id="3.40.50.720">
    <property type="entry name" value="NAD(P)-binding Rossmann-like Domain"/>
    <property type="match status" value="1"/>
</dbReference>
<dbReference type="Gene3D" id="1.10.1200.10">
    <property type="entry name" value="ACP-like"/>
    <property type="match status" value="2"/>
</dbReference>
<dbReference type="STRING" id="1237149.C900_01683"/>
<dbReference type="SMART" id="SM00822">
    <property type="entry name" value="PKS_KR"/>
    <property type="match status" value="1"/>
</dbReference>
<dbReference type="InterPro" id="IPR020841">
    <property type="entry name" value="PKS_Beta-ketoAc_synthase_dom"/>
</dbReference>
<dbReference type="InterPro" id="IPR009081">
    <property type="entry name" value="PP-bd_ACP"/>
</dbReference>
<dbReference type="FunFam" id="3.30.300.30:FF:000010">
    <property type="entry name" value="Enterobactin synthetase component F"/>
    <property type="match status" value="1"/>
</dbReference>
<dbReference type="PROSITE" id="PS00455">
    <property type="entry name" value="AMP_BINDING"/>
    <property type="match status" value="1"/>
</dbReference>
<dbReference type="Pfam" id="PF22621">
    <property type="entry name" value="CurL-like_PKS_C"/>
    <property type="match status" value="1"/>
</dbReference>
<name>L8JVR8_9BACT</name>
<dbReference type="InterPro" id="IPR042099">
    <property type="entry name" value="ANL_N_sf"/>
</dbReference>
<sequence>MEVAVIGMAGRFPGANNIYEFWKNVRDGVESISFFNEEELLAEGVDKSLLDDPRYVRANAYLQDKEYYDSVFFDKLPDEASLMEPQIRVFQQCLWQAMEDAGYNVYDYDAKIGLFAGGTSNINWMNYALIANQRKLLDDFTVNLLSDIQFLCTSTSYLFNLRGPSIYINTACSTSLVAIQRATVSLLLQECSMAIAGGVTINNYSKKGHLYQEGMIFSRDGHCRTFDANATGTVGGEGVGVVVLKRLKDALRDGDNIHAVIKGAGINNDGYNKVGYTAPSIEGQCEAILKAQKMAKVEKESIGYIEAHGTGTVLGDPIEVEALNLAFGKSTVPYCALGSVKSNIGHLDAAAGVAGFIKTVLALKYKQIPASLHFEKPNPKIDFNNSPFYVNTKLRNWENDKYPLRAGVSSFGIGGTNAHIILEEAPAKKTSSLSRPYQLLTISAKTATALKSNTGRLKEYLVDNKNINTADIAYTLNTCRASFKYKKVLVCRTRDEMIEQLDFEEESNQPTTSPSEERISNVFMFPGQGMQYVKMCTDLFQYERVFKEEVEKCFRIIQSQSGKDIQSVLFLDEKGMINETEFTQPALFIVEYALARLLMSWGISPDIMIGHSIGEYVAACLSGVFSLEDALFLVIKRGELMQRAPKGAMLSILITEQELNPYLSRHKEVSLAAVNSFSSCVVSGPTSAINTFKANIEHEGFKCKEVLTSHAFHSHMMDSVLTDFKQCVGKVKISSPGVPFVSNVTGKIAGKEILNHNYWVDQLRQTIRFSEGIAHVINENANVVFLEVGPGNALSSFVGSNEHRGVGHKTVNLLGKSKEGVDTLYQLLKGLGKLWMNGLEPNWSGYYSEEARHKVSLPSYSFDRIAYPVDVDANQMIREMFSERSGVRKDIGDWFYTPRWEIQPQEGLTEKKKFNVLFIEDSSLAELFREKFGELEEDFVFVKKGVSFGNENARLYHLDPLDHDGYVRLFKELKSVVEPMRIVFAWGVNKSDKALTIERAKNELDEGYYALLNIAKGLGKAYITKAIQIVSITSNLHHVLHGDIVSPEKSPILAAVKVIPKEYENISCRNIDITYTDNEQDTSVVPVVIREVFSKCEHQIVALRRGTKFVQTIKPAKVARENSDIPFVSGGNYLITGGLGGIGLTLSRHISENIKGVNLILLGRKDLPAKDRWSWWLNNHDQKDTLYTIISELLKIEENGSNVTYISMDVSDVDGLRKVVDDLESELGKINGIIHAAGLGDYAGFIQKREKENNEKVFSPKIYGTIALCEVFKHREPEFLVFCSSLSSQIAPVGQVGYVAANLFMESFTESYAFGGSRVICIGWNQWRTVGMAAAEIIKNGQTYLENSISPEEGYKLLLKCTESDLHTIYISNTDPTVYNEFESNHEVPGLDADVITEEDSGNLESKVIKVWHDFFGRADIGLNDDFFESGGDSLKALTLVSRINRELHLEIPLSHFIERSSVRELCDYIAEVYDRGSSARSQFITPAREKDHYELSPAQQRLYFLYELDKTSLAYNMPQTVLLEGKLDVERLSNAFNKLINRHESLRTAFHDVYGCTMQKIEHDADFDVEVIQANSEDVDELQRSFVRPFDLSKAPLLRVRLVMLTQEKYLLMVDKHHIVADGVSQAILIKDFMALYNEEELPELQLQYKDYSEWQLSDEQQVQISDQRDFWKHEFSDEVSVLNLPTDFPRPQMKGYHGDHLSFVLDQDTTRKLRKLGEESGATMFMMILSVLNVLLSKLSNQEDIVVGTSVAGRYHPDLEGIIGMFVNTLALRNFPKSELSFRDFLSQVKQKTFACLDNQFYPYEILIDELKVRRDTSRNPLFDVGLTFQNFDYEELAIPGITLRPYEETRNVSKFDIELWVAEVDEKLHLNFEYSTELFKHETIARFVAYFQRIVEVVTVDFDRKLSEIDILSSDEQHQLLVTFNETETDYPREHTIIDLFEDQVHRTPDNIAVWYKEDSLTYRELMEKSDRIAIYLQQEIGVQVGDRVGLLLERDADLMPSIFGILKSGAAYVPLSPSHPSARVNGIISDADLKALISRGHHLGTIGVETSAQLIDLDEASEMIDGQPPAELVNKPKGDDLAYVIYTSGSTGTPKGVMIEHHSVVNRLLWMQKAYPIGSNDVLLQKTPLSFDVSIWELFWWSMVGASVSVLAPEEEKDPSKVIEAIDKYKVSVVHFVPSMLTLFLQELDGEEEASLSSLSHVFCSGEALGSTQVKFFGRTLYKRYATQLINLYGPTEATVDVSYYNCGFNEIPASIPIGKPIDNTKLYILDKDGRLCAIGVRGELCISGSGLARGYIHADQLTAERFVPNPFEPGERLYKTGDLACWLPDGNIEYIGRKDYQVKIRGLRIELGEIESQLVAHQGIKEAVVLVREREDNKFLVGYYVARKEIPSSDLRNHLSQTLPEYMIPVYYVQLDRMPLTTNGKVDRKALPNPEIKVGEDYVAPCNETEEKLAEIWSEVLSIEKGVISVNKSFFELGGNSIKILHLKSLLKRKADIKISVPDLFNYTTISSLTEFIVNGELINQEVEKKMDQEITGMDHLIKNYF</sequence>
<dbReference type="GO" id="GO:0031177">
    <property type="term" value="F:phosphopantetheine binding"/>
    <property type="evidence" value="ECO:0007669"/>
    <property type="project" value="InterPro"/>
</dbReference>
<dbReference type="Gene3D" id="3.40.47.10">
    <property type="match status" value="1"/>
</dbReference>
<dbReference type="PATRIC" id="fig|1237149.3.peg.1636"/>
<dbReference type="SMART" id="SM00823">
    <property type="entry name" value="PKS_PP"/>
    <property type="match status" value="2"/>
</dbReference>
<feature type="domain" description="Carrier" evidence="6">
    <location>
        <begin position="2449"/>
        <end position="2526"/>
    </location>
</feature>
<accession>L8JVR8</accession>
<dbReference type="Gene3D" id="3.40.366.10">
    <property type="entry name" value="Malonyl-Coenzyme A Acyl Carrier Protein, domain 2"/>
    <property type="match status" value="1"/>
</dbReference>
<dbReference type="SUPFAM" id="SSF53901">
    <property type="entry name" value="Thiolase-like"/>
    <property type="match status" value="1"/>
</dbReference>
<dbReference type="InterPro" id="IPR001227">
    <property type="entry name" value="Ac_transferase_dom_sf"/>
</dbReference>
<comment type="cofactor">
    <cofactor evidence="1">
        <name>pantetheine 4'-phosphate</name>
        <dbReference type="ChEBI" id="CHEBI:47942"/>
    </cofactor>
</comment>
<reference evidence="8 9" key="1">
    <citation type="submission" date="2012-12" db="EMBL/GenBank/DDBJ databases">
        <title>Genome assembly of Fulvivirga imtechensis AK7.</title>
        <authorList>
            <person name="Nupur N."/>
            <person name="Khatri I."/>
            <person name="Kumar R."/>
            <person name="Subramanian S."/>
            <person name="Pinnaka A."/>
        </authorList>
    </citation>
    <scope>NUCLEOTIDE SEQUENCE [LARGE SCALE GENOMIC DNA]</scope>
    <source>
        <strain evidence="8 9">AK7</strain>
    </source>
</reference>
<dbReference type="eggNOG" id="COG1020">
    <property type="taxonomic scope" value="Bacteria"/>
</dbReference>
<dbReference type="InterPro" id="IPR016035">
    <property type="entry name" value="Acyl_Trfase/lysoPLipase"/>
</dbReference>
<dbReference type="InterPro" id="IPR049490">
    <property type="entry name" value="C883_1060-like_KR_N"/>
</dbReference>
<dbReference type="Pfam" id="PF02801">
    <property type="entry name" value="Ketoacyl-synt_C"/>
    <property type="match status" value="1"/>
</dbReference>
<dbReference type="SUPFAM" id="SSF51735">
    <property type="entry name" value="NAD(P)-binding Rossmann-fold domains"/>
    <property type="match status" value="2"/>
</dbReference>
<dbReference type="SUPFAM" id="SSF55048">
    <property type="entry name" value="Probable ACP-binding domain of malonyl-CoA ACP transacylase"/>
    <property type="match status" value="1"/>
</dbReference>
<keyword evidence="8" id="KW-0436">Ligase</keyword>
<dbReference type="InterPro" id="IPR036291">
    <property type="entry name" value="NAD(P)-bd_dom_sf"/>
</dbReference>
<dbReference type="InterPro" id="IPR057326">
    <property type="entry name" value="KR_dom"/>
</dbReference>
<evidence type="ECO:0000256" key="4">
    <source>
        <dbReference type="ARBA" id="ARBA00022679"/>
    </source>
</evidence>
<dbReference type="PROSITE" id="PS50075">
    <property type="entry name" value="CARRIER"/>
    <property type="match status" value="2"/>
</dbReference>
<dbReference type="CDD" id="cd19531">
    <property type="entry name" value="LCL_NRPS-like"/>
    <property type="match status" value="1"/>
</dbReference>
<dbReference type="GO" id="GO:0043041">
    <property type="term" value="P:amino acid activation for nonribosomal peptide biosynthetic process"/>
    <property type="evidence" value="ECO:0007669"/>
    <property type="project" value="UniProtKB-ARBA"/>
</dbReference>
<dbReference type="PROSITE" id="PS00012">
    <property type="entry name" value="PHOSPHOPANTETHEINE"/>
    <property type="match status" value="1"/>
</dbReference>
<dbReference type="eggNOG" id="COG3321">
    <property type="taxonomic scope" value="Bacteria"/>
</dbReference>
<dbReference type="CDD" id="cd05930">
    <property type="entry name" value="A_NRPS"/>
    <property type="match status" value="1"/>
</dbReference>
<comment type="similarity">
    <text evidence="5">In the C-terminal section; belongs to the NRP synthetase family.</text>
</comment>
<dbReference type="SUPFAM" id="SSF52777">
    <property type="entry name" value="CoA-dependent acyltransferases"/>
    <property type="match status" value="2"/>
</dbReference>
<dbReference type="Pfam" id="PF00698">
    <property type="entry name" value="Acyl_transf_1"/>
    <property type="match status" value="1"/>
</dbReference>
<proteinExistence type="inferred from homology"/>
<evidence type="ECO:0000256" key="5">
    <source>
        <dbReference type="ARBA" id="ARBA00029443"/>
    </source>
</evidence>
<dbReference type="InterPro" id="IPR016036">
    <property type="entry name" value="Malonyl_transacylase_ACP-bd"/>
</dbReference>
<dbReference type="InterPro" id="IPR010071">
    <property type="entry name" value="AA_adenyl_dom"/>
</dbReference>
<dbReference type="Pfam" id="PF13193">
    <property type="entry name" value="AMP-binding_C"/>
    <property type="match status" value="1"/>
</dbReference>
<dbReference type="InterPro" id="IPR018201">
    <property type="entry name" value="Ketoacyl_synth_AS"/>
</dbReference>
<dbReference type="FunFam" id="2.30.38.10:FF:000001">
    <property type="entry name" value="Non-ribosomal peptide synthetase PvdI"/>
    <property type="match status" value="1"/>
</dbReference>
<dbReference type="InterPro" id="IPR020806">
    <property type="entry name" value="PKS_PP-bd"/>
</dbReference>
<dbReference type="Pfam" id="PF08659">
    <property type="entry name" value="KR"/>
    <property type="match status" value="1"/>
</dbReference>
<evidence type="ECO:0000256" key="2">
    <source>
        <dbReference type="ARBA" id="ARBA00022450"/>
    </source>
</evidence>
<keyword evidence="4" id="KW-0808">Transferase</keyword>
<dbReference type="InterPro" id="IPR020459">
    <property type="entry name" value="AMP-binding"/>
</dbReference>
<evidence type="ECO:0000256" key="1">
    <source>
        <dbReference type="ARBA" id="ARBA00001957"/>
    </source>
</evidence>
<dbReference type="PRINTS" id="PR00154">
    <property type="entry name" value="AMPBINDING"/>
</dbReference>
<dbReference type="Gene3D" id="3.30.70.3290">
    <property type="match status" value="1"/>
</dbReference>